<dbReference type="SUPFAM" id="SSF46689">
    <property type="entry name" value="Homeodomain-like"/>
    <property type="match status" value="2"/>
</dbReference>
<reference evidence="7" key="1">
    <citation type="submission" date="2020-03" db="EMBL/GenBank/DDBJ databases">
        <title>Hybrid Assembly of Korean Phytophthora infestans isolates.</title>
        <authorList>
            <person name="Prokchorchik M."/>
            <person name="Lee Y."/>
            <person name="Seo J."/>
            <person name="Cho J.-H."/>
            <person name="Park Y.-E."/>
            <person name="Jang D.-C."/>
            <person name="Im J.-S."/>
            <person name="Choi J.-G."/>
            <person name="Park H.-J."/>
            <person name="Lee G.-B."/>
            <person name="Lee Y.-G."/>
            <person name="Hong S.-Y."/>
            <person name="Cho K."/>
            <person name="Sohn K.H."/>
        </authorList>
    </citation>
    <scope>NUCLEOTIDE SEQUENCE</scope>
    <source>
        <strain evidence="7">KR_2_A2</strain>
    </source>
</reference>
<dbReference type="PANTHER" id="PTHR19303">
    <property type="entry name" value="TRANSPOSON"/>
    <property type="match status" value="1"/>
</dbReference>
<dbReference type="InterPro" id="IPR009057">
    <property type="entry name" value="Homeodomain-like_sf"/>
</dbReference>
<sequence length="345" mass="37854">MSNSVDALQELTPADVTTADALTLGDTEFPPPPPRTSVTTSAKRKRVVLSIHDKQQVLQRLESGEQPIAIARAFDISRQQVSDIKKNKDRIVAFCIDAKHMSTLKRKTLKATSEYHPGVEQELYRWLIRQRKLGRVVSAESLVTKTTDLFMQYSPDDSHISLKATTNWLRHFKKAHGIKALTEEELQQLPEQFVPAMDMTRPGDVVAAYSQAEATISTSSGGLGTLPGHYFASITADHNTRMSHQGNVLSTMTSSVSVSPTPATTVALVQLPTSMDVNAYMHAMSANGNDQAASTPATSLQATVNTVQQLSAQLASFERDMAIKLDYLDERVAKLCYLVLPTRLG</sequence>
<feature type="domain" description="HTH psq-type" evidence="5">
    <location>
        <begin position="40"/>
        <end position="91"/>
    </location>
</feature>
<keyword evidence="1 3" id="KW-0238">DNA-binding</keyword>
<dbReference type="InterPro" id="IPR007889">
    <property type="entry name" value="HTH_Psq"/>
</dbReference>
<organism evidence="7 8">
    <name type="scientific">Phytophthora infestans</name>
    <name type="common">Potato late blight agent</name>
    <name type="synonym">Botrytis infestans</name>
    <dbReference type="NCBI Taxonomy" id="4787"/>
    <lineage>
        <taxon>Eukaryota</taxon>
        <taxon>Sar</taxon>
        <taxon>Stramenopiles</taxon>
        <taxon>Oomycota</taxon>
        <taxon>Peronosporomycetes</taxon>
        <taxon>Peronosporales</taxon>
        <taxon>Peronosporaceae</taxon>
        <taxon>Phytophthora</taxon>
    </lineage>
</organism>
<dbReference type="AlphaFoldDB" id="A0A8S9ULR0"/>
<dbReference type="PANTHER" id="PTHR19303:SF16">
    <property type="entry name" value="JERKY PROTEIN HOMOLOG-LIKE"/>
    <property type="match status" value="1"/>
</dbReference>
<dbReference type="Proteomes" id="UP000704712">
    <property type="component" value="Unassembled WGS sequence"/>
</dbReference>
<dbReference type="InterPro" id="IPR050863">
    <property type="entry name" value="CenT-Element_Derived"/>
</dbReference>
<dbReference type="GO" id="GO:0003677">
    <property type="term" value="F:DNA binding"/>
    <property type="evidence" value="ECO:0007669"/>
    <property type="project" value="UniProtKB-UniRule"/>
</dbReference>
<evidence type="ECO:0000256" key="1">
    <source>
        <dbReference type="ARBA" id="ARBA00023125"/>
    </source>
</evidence>
<evidence type="ECO:0000313" key="8">
    <source>
        <dbReference type="Proteomes" id="UP000704712"/>
    </source>
</evidence>
<protein>
    <submittedName>
        <fullName evidence="7">Tc5 transposase DNA-binding domain</fullName>
    </submittedName>
</protein>
<dbReference type="Gene3D" id="1.10.10.60">
    <property type="entry name" value="Homeodomain-like"/>
    <property type="match status" value="2"/>
</dbReference>
<proteinExistence type="predicted"/>
<evidence type="ECO:0000259" key="5">
    <source>
        <dbReference type="PROSITE" id="PS50960"/>
    </source>
</evidence>
<comment type="subcellular location">
    <subcellularLocation>
        <location evidence="3">Nucleus</location>
    </subcellularLocation>
</comment>
<evidence type="ECO:0000256" key="4">
    <source>
        <dbReference type="SAM" id="MobiDB-lite"/>
    </source>
</evidence>
<dbReference type="PROSITE" id="PS50960">
    <property type="entry name" value="HTH_PSQ"/>
    <property type="match status" value="1"/>
</dbReference>
<evidence type="ECO:0000313" key="7">
    <source>
        <dbReference type="EMBL" id="KAF4140412.1"/>
    </source>
</evidence>
<dbReference type="GO" id="GO:0005634">
    <property type="term" value="C:nucleus"/>
    <property type="evidence" value="ECO:0007669"/>
    <property type="project" value="UniProtKB-SubCell"/>
</dbReference>
<feature type="domain" description="HTH CENPB-type" evidence="6">
    <location>
        <begin position="107"/>
        <end position="182"/>
    </location>
</feature>
<dbReference type="InterPro" id="IPR006600">
    <property type="entry name" value="HTH_CenpB_DNA-bd_dom"/>
</dbReference>
<dbReference type="Pfam" id="PF04218">
    <property type="entry name" value="CENP-B_N"/>
    <property type="match status" value="1"/>
</dbReference>
<comment type="caution">
    <text evidence="7">The sequence shown here is derived from an EMBL/GenBank/DDBJ whole genome shotgun (WGS) entry which is preliminary data.</text>
</comment>
<evidence type="ECO:0000259" key="6">
    <source>
        <dbReference type="PROSITE" id="PS51253"/>
    </source>
</evidence>
<evidence type="ECO:0000256" key="3">
    <source>
        <dbReference type="PROSITE-ProRule" id="PRU00320"/>
    </source>
</evidence>
<dbReference type="EMBL" id="JAACNO010001467">
    <property type="protein sequence ID" value="KAF4140412.1"/>
    <property type="molecule type" value="Genomic_DNA"/>
</dbReference>
<feature type="DNA-binding region" description="H-T-H motif" evidence="3">
    <location>
        <begin position="67"/>
        <end position="87"/>
    </location>
</feature>
<evidence type="ECO:0000256" key="2">
    <source>
        <dbReference type="ARBA" id="ARBA00023242"/>
    </source>
</evidence>
<gene>
    <name evidence="7" type="ORF">GN958_ATG10409</name>
</gene>
<name>A0A8S9ULR0_PHYIN</name>
<dbReference type="PROSITE" id="PS51253">
    <property type="entry name" value="HTH_CENPB"/>
    <property type="match status" value="1"/>
</dbReference>
<keyword evidence="2 3" id="KW-0539">Nucleus</keyword>
<feature type="region of interest" description="Disordered" evidence="4">
    <location>
        <begin position="23"/>
        <end position="43"/>
    </location>
</feature>
<accession>A0A8S9ULR0</accession>
<dbReference type="Pfam" id="PF03221">
    <property type="entry name" value="HTH_Tnp_Tc5"/>
    <property type="match status" value="1"/>
</dbReference>